<name>A0A0N5C658_STREA</name>
<feature type="transmembrane region" description="Helical" evidence="7">
    <location>
        <begin position="456"/>
        <end position="476"/>
    </location>
</feature>
<keyword evidence="3 7" id="KW-0812">Transmembrane</keyword>
<evidence type="ECO:0000256" key="3">
    <source>
        <dbReference type="ARBA" id="ARBA00022692"/>
    </source>
</evidence>
<dbReference type="SUPFAM" id="SSF82866">
    <property type="entry name" value="Multidrug efflux transporter AcrB transmembrane domain"/>
    <property type="match status" value="2"/>
</dbReference>
<feature type="domain" description="SSD" evidence="8">
    <location>
        <begin position="259"/>
        <end position="415"/>
    </location>
</feature>
<feature type="transmembrane region" description="Helical" evidence="7">
    <location>
        <begin position="17"/>
        <end position="37"/>
    </location>
</feature>
<evidence type="ECO:0000256" key="7">
    <source>
        <dbReference type="SAM" id="Phobius"/>
    </source>
</evidence>
<keyword evidence="9" id="KW-1185">Reference proteome</keyword>
<evidence type="ECO:0000256" key="5">
    <source>
        <dbReference type="ARBA" id="ARBA00023136"/>
    </source>
</evidence>
<accession>A0A0N5C658</accession>
<dbReference type="GO" id="GO:0030659">
    <property type="term" value="C:cytoplasmic vesicle membrane"/>
    <property type="evidence" value="ECO:0007669"/>
    <property type="project" value="TreeGrafter"/>
</dbReference>
<proteinExistence type="inferred from homology"/>
<dbReference type="PANTHER" id="PTHR10796:SF94">
    <property type="entry name" value="SSD DOMAIN-CONTAINING PROTEIN"/>
    <property type="match status" value="1"/>
</dbReference>
<comment type="similarity">
    <text evidence="2">Belongs to the patched family.</text>
</comment>
<dbReference type="GO" id="GO:0006897">
    <property type="term" value="P:endocytosis"/>
    <property type="evidence" value="ECO:0007669"/>
    <property type="project" value="TreeGrafter"/>
</dbReference>
<dbReference type="Proteomes" id="UP000046392">
    <property type="component" value="Unplaced"/>
</dbReference>
<dbReference type="Pfam" id="PF02460">
    <property type="entry name" value="Patched"/>
    <property type="match status" value="1"/>
</dbReference>
<dbReference type="AlphaFoldDB" id="A0A0N5C658"/>
<evidence type="ECO:0000313" key="9">
    <source>
        <dbReference type="Proteomes" id="UP000046392"/>
    </source>
</evidence>
<evidence type="ECO:0000313" key="10">
    <source>
        <dbReference type="WBParaSite" id="SPAL_0001343300.1"/>
    </source>
</evidence>
<protein>
    <submittedName>
        <fullName evidence="10">SSD domain-containing protein</fullName>
    </submittedName>
</protein>
<dbReference type="GO" id="GO:0005886">
    <property type="term" value="C:plasma membrane"/>
    <property type="evidence" value="ECO:0007669"/>
    <property type="project" value="TreeGrafter"/>
</dbReference>
<keyword evidence="6" id="KW-0325">Glycoprotein</keyword>
<dbReference type="GO" id="GO:0018996">
    <property type="term" value="P:molting cycle, collagen and cuticulin-based cuticle"/>
    <property type="evidence" value="ECO:0007669"/>
    <property type="project" value="TreeGrafter"/>
</dbReference>
<dbReference type="PROSITE" id="PS50156">
    <property type="entry name" value="SSD"/>
    <property type="match status" value="1"/>
</dbReference>
<dbReference type="InterPro" id="IPR003392">
    <property type="entry name" value="PTHD_SSD"/>
</dbReference>
<feature type="transmembrane region" description="Helical" evidence="7">
    <location>
        <begin position="710"/>
        <end position="732"/>
    </location>
</feature>
<feature type="transmembrane region" description="Helical" evidence="7">
    <location>
        <begin position="287"/>
        <end position="311"/>
    </location>
</feature>
<feature type="transmembrane region" description="Helical" evidence="7">
    <location>
        <begin position="763"/>
        <end position="789"/>
    </location>
</feature>
<keyword evidence="5 7" id="KW-0472">Membrane</keyword>
<evidence type="ECO:0000259" key="8">
    <source>
        <dbReference type="PROSITE" id="PS50156"/>
    </source>
</evidence>
<feature type="transmembrane region" description="Helical" evidence="7">
    <location>
        <begin position="262"/>
        <end position="281"/>
    </location>
</feature>
<reference evidence="10" key="1">
    <citation type="submission" date="2017-02" db="UniProtKB">
        <authorList>
            <consortium name="WormBaseParasite"/>
        </authorList>
    </citation>
    <scope>IDENTIFICATION</scope>
</reference>
<feature type="transmembrane region" description="Helical" evidence="7">
    <location>
        <begin position="658"/>
        <end position="677"/>
    </location>
</feature>
<evidence type="ECO:0000256" key="1">
    <source>
        <dbReference type="ARBA" id="ARBA00004141"/>
    </source>
</evidence>
<evidence type="ECO:0000256" key="6">
    <source>
        <dbReference type="ARBA" id="ARBA00023180"/>
    </source>
</evidence>
<organism evidence="9 10">
    <name type="scientific">Strongyloides papillosus</name>
    <name type="common">Intestinal threadworm</name>
    <dbReference type="NCBI Taxonomy" id="174720"/>
    <lineage>
        <taxon>Eukaryota</taxon>
        <taxon>Metazoa</taxon>
        <taxon>Ecdysozoa</taxon>
        <taxon>Nematoda</taxon>
        <taxon>Chromadorea</taxon>
        <taxon>Rhabditida</taxon>
        <taxon>Tylenchina</taxon>
        <taxon>Panagrolaimomorpha</taxon>
        <taxon>Strongyloidoidea</taxon>
        <taxon>Strongyloididae</taxon>
        <taxon>Strongyloides</taxon>
    </lineage>
</organism>
<comment type="subcellular location">
    <subcellularLocation>
        <location evidence="1">Membrane</location>
        <topology evidence="1">Multi-pass membrane protein</topology>
    </subcellularLocation>
</comment>
<feature type="transmembrane region" description="Helical" evidence="7">
    <location>
        <begin position="684"/>
        <end position="704"/>
    </location>
</feature>
<evidence type="ECO:0000256" key="2">
    <source>
        <dbReference type="ARBA" id="ARBA00005585"/>
    </source>
</evidence>
<evidence type="ECO:0000256" key="4">
    <source>
        <dbReference type="ARBA" id="ARBA00022989"/>
    </source>
</evidence>
<dbReference type="PANTHER" id="PTHR10796">
    <property type="entry name" value="PATCHED-RELATED"/>
    <property type="match status" value="1"/>
</dbReference>
<dbReference type="Gene3D" id="1.20.1640.10">
    <property type="entry name" value="Multidrug efflux transporter AcrB transmembrane domain"/>
    <property type="match status" value="2"/>
</dbReference>
<keyword evidence="4 7" id="KW-1133">Transmembrane helix</keyword>
<sequence>MILLYKHLALYIAKNPYFIIFITLITTLPICSYYIFLPFSFKTDIRRGFAHKNGEAKYEFQVLGDFYNLSVDNIEIIALIIKGKNQTRLPITFEVLSEIERLDHFIQSKASSNNNETIKLKDIYSSRGTFNFLFDAFKMGYDLQKFNYDVSSVLSDNINLSYPNSYIFGHKVFLGSHFFGVKFHNDTSIPHISMIKDVDICSLWYMLNPNTNNQYIIMKDIEKNLFEYFKYDNFSKILNIQIYGDEIANMEMLRGSINTSKMLIFGITGMIAYMFFVFRDIKFLSQIILLIGALASPGFATLIAYSLMGWFGVSINSMMSITPFLVLGIGVDDAFLIYHCWQKHSKIDNCIKRFTTVIQEAGPSMMITSVTNTLAFGIGITSPASQMSDFCICTAVAVFADFILEFSIFAPLLLILNTDKINDTHKEIRQDDIFMEKNGYYWSPYTKFIISKKGKIIVLFITIIMYTLVGVGIKGMESTFQPKKTFPQDSELINVFKNLDQIYTEYAPVTLMINSPPNITNSESNRKFMEMVEKLEEFPESWSKERSYVWLRDYEEYFNKNTKNSSKPLSYELVPKFLNDNYLNDKSVVKYRFDKNGEVKLDAFVIVIINHQKRTWHERGYLLSRVRNLIKKYPEFNVTAYDYDATIFDLIITVPEELLKAVLLTIGCMSIVCFLVVPDIVITSIAIISVTSIALTLIGFLGLLGQDLDIVIMVNILMAIGFSVDYAAHISFHYYKLKVRLRNEINYAKINNEHQFIILSKTFSYVGVPMIEAALSTIICMLPLFLIHVPIVKTFAQTVCLVSTIGTIHGLLITPCFLTTNIFNNYDKKREHYMTVLSNLKLTITDDGKTSSTYIDSKTVNTVFENDNDKEMATSISSGHIPL</sequence>
<dbReference type="WBParaSite" id="SPAL_0001343300.1">
    <property type="protein sequence ID" value="SPAL_0001343300.1"/>
    <property type="gene ID" value="SPAL_0001343300"/>
</dbReference>
<feature type="transmembrane region" description="Helical" evidence="7">
    <location>
        <begin position="795"/>
        <end position="820"/>
    </location>
</feature>
<dbReference type="InterPro" id="IPR051697">
    <property type="entry name" value="Patched_domain-protein"/>
</dbReference>
<dbReference type="InterPro" id="IPR000731">
    <property type="entry name" value="SSD"/>
</dbReference>